<keyword evidence="1" id="KW-0175">Coiled coil</keyword>
<evidence type="ECO:0000313" key="3">
    <source>
        <dbReference type="EMBL" id="MBL0686077.1"/>
    </source>
</evidence>
<name>A0A936ZXF1_9FLAO</name>
<dbReference type="RefSeq" id="WP_201924623.1">
    <property type="nucleotide sequence ID" value="NZ_BAABAX010000013.1"/>
</dbReference>
<gene>
    <name evidence="3" type="ORF">JJQ60_21295</name>
</gene>
<dbReference type="InterPro" id="IPR008687">
    <property type="entry name" value="MobC"/>
</dbReference>
<proteinExistence type="predicted"/>
<dbReference type="Pfam" id="PF05713">
    <property type="entry name" value="MobC"/>
    <property type="match status" value="1"/>
</dbReference>
<reference evidence="3" key="1">
    <citation type="submission" date="2021-01" db="EMBL/GenBank/DDBJ databases">
        <authorList>
            <person name="Zhong Y.L."/>
        </authorList>
    </citation>
    <scope>NUCLEOTIDE SEQUENCE</scope>
    <source>
        <strain evidence="3">KCTC 23302</strain>
    </source>
</reference>
<evidence type="ECO:0000256" key="1">
    <source>
        <dbReference type="SAM" id="Coils"/>
    </source>
</evidence>
<keyword evidence="4" id="KW-1185">Reference proteome</keyword>
<comment type="caution">
    <text evidence="3">The sequence shown here is derived from an EMBL/GenBank/DDBJ whole genome shotgun (WGS) entry which is preliminary data.</text>
</comment>
<organism evidence="3 4">
    <name type="scientific">Aquimarina mytili</name>
    <dbReference type="NCBI Taxonomy" id="874423"/>
    <lineage>
        <taxon>Bacteria</taxon>
        <taxon>Pseudomonadati</taxon>
        <taxon>Bacteroidota</taxon>
        <taxon>Flavobacteriia</taxon>
        <taxon>Flavobacteriales</taxon>
        <taxon>Flavobacteriaceae</taxon>
        <taxon>Aquimarina</taxon>
    </lineage>
</organism>
<dbReference type="Proteomes" id="UP000651057">
    <property type="component" value="Unassembled WGS sequence"/>
</dbReference>
<accession>A0A936ZXF1</accession>
<protein>
    <submittedName>
        <fullName evidence="3">MobC family plasmid mobilization relaxosome protein</fullName>
    </submittedName>
</protein>
<sequence length="137" mass="15671">MKKEEKKLGRPPLPESEKKVSITFKTHPKNKAKYIEKADVLFGGNLSNYINYVLQNKNNSEISLPSKGENVDRAVFYALVRELNKIGANLNQLTRKANMGHFINDDLEKTLKELSQKKEELFAKLVDKLDENVPNIN</sequence>
<dbReference type="EMBL" id="JAERQJ010000017">
    <property type="protein sequence ID" value="MBL0686077.1"/>
    <property type="molecule type" value="Genomic_DNA"/>
</dbReference>
<feature type="coiled-coil region" evidence="1">
    <location>
        <begin position="104"/>
        <end position="131"/>
    </location>
</feature>
<evidence type="ECO:0000313" key="4">
    <source>
        <dbReference type="Proteomes" id="UP000651057"/>
    </source>
</evidence>
<dbReference type="AlphaFoldDB" id="A0A936ZXF1"/>
<evidence type="ECO:0000259" key="2">
    <source>
        <dbReference type="Pfam" id="PF05713"/>
    </source>
</evidence>
<feature type="domain" description="Bacterial mobilisation" evidence="2">
    <location>
        <begin position="80"/>
        <end position="125"/>
    </location>
</feature>